<keyword evidence="2" id="KW-0645">Protease</keyword>
<dbReference type="GO" id="GO:0006508">
    <property type="term" value="P:proteolysis"/>
    <property type="evidence" value="ECO:0007669"/>
    <property type="project" value="UniProtKB-KW"/>
</dbReference>
<accession>A0A6J7J211</accession>
<reference evidence="10" key="1">
    <citation type="submission" date="2020-05" db="EMBL/GenBank/DDBJ databases">
        <authorList>
            <person name="Chiriac C."/>
            <person name="Salcher M."/>
            <person name="Ghai R."/>
            <person name="Kavagutti S V."/>
        </authorList>
    </citation>
    <scope>NUCLEOTIDE SEQUENCE</scope>
</reference>
<dbReference type="Gene3D" id="3.40.390.10">
    <property type="entry name" value="Collagenase (Catalytic Domain)"/>
    <property type="match status" value="1"/>
</dbReference>
<evidence type="ECO:0000256" key="3">
    <source>
        <dbReference type="ARBA" id="ARBA00022723"/>
    </source>
</evidence>
<dbReference type="InterPro" id="IPR024079">
    <property type="entry name" value="MetalloPept_cat_dom_sf"/>
</dbReference>
<keyword evidence="4" id="KW-0732">Signal</keyword>
<sequence length="345" mass="35939">MKLWAAPLVPVLALSAAMLAAAPAAQTASAPLKARDTCIDTSVLARASAPGSTDGADVSAAEAARIEREVKSKLLGRKAAGDKRVRVVVDSSTSAPMVAAVLPPGSITINVYFHRIVKSAATGKPAIDYPNGHVPDSQIAAQIDVLNKSYAGQYGGLATATPFKFVLAGTDTTVNSKWFALGYGTSNETAMKKALRKGTKADLNLYSAKLSNNLLGWATFPSSYAGKPLNDGVVLLYSSLPGGTAGGYNEGDTATHEAGHWLGLYHTFQGGCTGSSTPATSGDLVADTPAEASPQYSCAERDSCSTSVGTDPVHNFMDYTADSCMYELTPGQSQRMADQWVAYRT</sequence>
<evidence type="ECO:0000256" key="6">
    <source>
        <dbReference type="ARBA" id="ARBA00022833"/>
    </source>
</evidence>
<evidence type="ECO:0000256" key="1">
    <source>
        <dbReference type="ARBA" id="ARBA00008721"/>
    </source>
</evidence>
<dbReference type="PANTHER" id="PTHR47466">
    <property type="match status" value="1"/>
</dbReference>
<keyword evidence="7" id="KW-0482">Metalloprotease</keyword>
<keyword evidence="5" id="KW-0378">Hydrolase</keyword>
<evidence type="ECO:0000256" key="2">
    <source>
        <dbReference type="ARBA" id="ARBA00022670"/>
    </source>
</evidence>
<keyword evidence="6" id="KW-0862">Zinc</keyword>
<comment type="similarity">
    <text evidence="1">Belongs to the peptidase M43B family.</text>
</comment>
<name>A0A6J7J211_9ZZZZ</name>
<protein>
    <submittedName>
        <fullName evidence="10">Unannotated protein</fullName>
    </submittedName>
</protein>
<dbReference type="PANTHER" id="PTHR47466:SF1">
    <property type="entry name" value="METALLOPROTEASE MEP1 (AFU_ORTHOLOGUE AFUA_1G07730)-RELATED"/>
    <property type="match status" value="1"/>
</dbReference>
<organism evidence="10">
    <name type="scientific">freshwater metagenome</name>
    <dbReference type="NCBI Taxonomy" id="449393"/>
    <lineage>
        <taxon>unclassified sequences</taxon>
        <taxon>metagenomes</taxon>
        <taxon>ecological metagenomes</taxon>
    </lineage>
</organism>
<feature type="domain" description="Peptidase M43 pregnancy-associated plasma-A" evidence="9">
    <location>
        <begin position="249"/>
        <end position="338"/>
    </location>
</feature>
<evidence type="ECO:0000256" key="4">
    <source>
        <dbReference type="ARBA" id="ARBA00022729"/>
    </source>
</evidence>
<evidence type="ECO:0000256" key="8">
    <source>
        <dbReference type="ARBA" id="ARBA00023157"/>
    </source>
</evidence>
<gene>
    <name evidence="10" type="ORF">UFOPK3773_00624</name>
</gene>
<evidence type="ECO:0000256" key="5">
    <source>
        <dbReference type="ARBA" id="ARBA00022801"/>
    </source>
</evidence>
<proteinExistence type="inferred from homology"/>
<dbReference type="GO" id="GO:0008237">
    <property type="term" value="F:metallopeptidase activity"/>
    <property type="evidence" value="ECO:0007669"/>
    <property type="project" value="UniProtKB-KW"/>
</dbReference>
<dbReference type="SUPFAM" id="SSF55486">
    <property type="entry name" value="Metalloproteases ('zincins'), catalytic domain"/>
    <property type="match status" value="1"/>
</dbReference>
<dbReference type="AlphaFoldDB" id="A0A6J7J211"/>
<dbReference type="GO" id="GO:0046872">
    <property type="term" value="F:metal ion binding"/>
    <property type="evidence" value="ECO:0007669"/>
    <property type="project" value="UniProtKB-KW"/>
</dbReference>
<keyword evidence="8" id="KW-1015">Disulfide bond</keyword>
<evidence type="ECO:0000259" key="9">
    <source>
        <dbReference type="Pfam" id="PF05572"/>
    </source>
</evidence>
<dbReference type="Pfam" id="PF05572">
    <property type="entry name" value="Peptidase_M43"/>
    <property type="match status" value="1"/>
</dbReference>
<keyword evidence="3" id="KW-0479">Metal-binding</keyword>
<dbReference type="InterPro" id="IPR008754">
    <property type="entry name" value="Peptidase_M43"/>
</dbReference>
<dbReference type="EMBL" id="CAFBNF010000047">
    <property type="protein sequence ID" value="CAB4937373.1"/>
    <property type="molecule type" value="Genomic_DNA"/>
</dbReference>
<evidence type="ECO:0000256" key="7">
    <source>
        <dbReference type="ARBA" id="ARBA00023049"/>
    </source>
</evidence>
<dbReference type="CDD" id="cd04275">
    <property type="entry name" value="ZnMc_pappalysin_like"/>
    <property type="match status" value="1"/>
</dbReference>
<evidence type="ECO:0000313" key="10">
    <source>
        <dbReference type="EMBL" id="CAB4937373.1"/>
    </source>
</evidence>